<sequence length="76" mass="8237">MICAAVLTAALPALASDGGTADTIWPDCYCTDREGERRELGTVMCMVVDGRSFLARCEMSLNNPMWRDMSEGCLAS</sequence>
<keyword evidence="1" id="KW-0732">Signal</keyword>
<feature type="signal peptide" evidence="1">
    <location>
        <begin position="1"/>
        <end position="15"/>
    </location>
</feature>
<dbReference type="Proteomes" id="UP000436016">
    <property type="component" value="Unassembled WGS sequence"/>
</dbReference>
<proteinExistence type="predicted"/>
<evidence type="ECO:0000313" key="2">
    <source>
        <dbReference type="EMBL" id="MXU65704.1"/>
    </source>
</evidence>
<reference evidence="2 3" key="1">
    <citation type="submission" date="2019-12" db="EMBL/GenBank/DDBJ databases">
        <title>Strain KN286 was isolated from seawater, which was collected from Caroline Seamount in the tropical western Pacific.</title>
        <authorList>
            <person name="Wang Q."/>
        </authorList>
    </citation>
    <scope>NUCLEOTIDE SEQUENCE [LARGE SCALE GENOMIC DNA]</scope>
    <source>
        <strain evidence="2 3">KN286</strain>
    </source>
</reference>
<name>A0A6B0TX19_9RHOB</name>
<organism evidence="2 3">
    <name type="scientific">Oceanomicrobium pacificus</name>
    <dbReference type="NCBI Taxonomy" id="2692916"/>
    <lineage>
        <taxon>Bacteria</taxon>
        <taxon>Pseudomonadati</taxon>
        <taxon>Pseudomonadota</taxon>
        <taxon>Alphaproteobacteria</taxon>
        <taxon>Rhodobacterales</taxon>
        <taxon>Paracoccaceae</taxon>
        <taxon>Oceanomicrobium</taxon>
    </lineage>
</organism>
<evidence type="ECO:0000313" key="3">
    <source>
        <dbReference type="Proteomes" id="UP000436016"/>
    </source>
</evidence>
<comment type="caution">
    <text evidence="2">The sequence shown here is derived from an EMBL/GenBank/DDBJ whole genome shotgun (WGS) entry which is preliminary data.</text>
</comment>
<accession>A0A6B0TX19</accession>
<feature type="chain" id="PRO_5025410557" evidence="1">
    <location>
        <begin position="16"/>
        <end position="76"/>
    </location>
</feature>
<gene>
    <name evidence="2" type="ORF">GSH16_09600</name>
</gene>
<protein>
    <submittedName>
        <fullName evidence="2">Uncharacterized protein</fullName>
    </submittedName>
</protein>
<evidence type="ECO:0000256" key="1">
    <source>
        <dbReference type="SAM" id="SignalP"/>
    </source>
</evidence>
<dbReference type="EMBL" id="WUWG01000003">
    <property type="protein sequence ID" value="MXU65704.1"/>
    <property type="molecule type" value="Genomic_DNA"/>
</dbReference>
<dbReference type="AlphaFoldDB" id="A0A6B0TX19"/>
<keyword evidence="3" id="KW-1185">Reference proteome</keyword>